<keyword evidence="1" id="KW-0805">Transcription regulation</keyword>
<dbReference type="CDD" id="cd01392">
    <property type="entry name" value="HTH_LacI"/>
    <property type="match status" value="1"/>
</dbReference>
<dbReference type="SUPFAM" id="SSF53822">
    <property type="entry name" value="Periplasmic binding protein-like I"/>
    <property type="match status" value="1"/>
</dbReference>
<keyword evidence="6" id="KW-1185">Reference proteome</keyword>
<name>A0A5B8IWJ7_9RHOB</name>
<dbReference type="OrthoDB" id="8433438at2"/>
<dbReference type="RefSeq" id="WP_146364591.1">
    <property type="nucleotide sequence ID" value="NZ_CP042261.1"/>
</dbReference>
<dbReference type="PANTHER" id="PTHR30146">
    <property type="entry name" value="LACI-RELATED TRANSCRIPTIONAL REPRESSOR"/>
    <property type="match status" value="1"/>
</dbReference>
<organism evidence="5 6">
    <name type="scientific">Qingshengfaniella alkalisoli</name>
    <dbReference type="NCBI Taxonomy" id="2599296"/>
    <lineage>
        <taxon>Bacteria</taxon>
        <taxon>Pseudomonadati</taxon>
        <taxon>Pseudomonadota</taxon>
        <taxon>Alphaproteobacteria</taxon>
        <taxon>Rhodobacterales</taxon>
        <taxon>Paracoccaceae</taxon>
        <taxon>Qingshengfaniella</taxon>
    </lineage>
</organism>
<dbReference type="AlphaFoldDB" id="A0A5B8IWJ7"/>
<dbReference type="PANTHER" id="PTHR30146:SF109">
    <property type="entry name" value="HTH-TYPE TRANSCRIPTIONAL REGULATOR GALS"/>
    <property type="match status" value="1"/>
</dbReference>
<accession>A0A5B8IWJ7</accession>
<dbReference type="Gene3D" id="3.40.50.2300">
    <property type="match status" value="2"/>
</dbReference>
<dbReference type="InterPro" id="IPR046335">
    <property type="entry name" value="LacI/GalR-like_sensor"/>
</dbReference>
<evidence type="ECO:0000313" key="6">
    <source>
        <dbReference type="Proteomes" id="UP000318483"/>
    </source>
</evidence>
<evidence type="ECO:0000256" key="3">
    <source>
        <dbReference type="ARBA" id="ARBA00023163"/>
    </source>
</evidence>
<dbReference type="EMBL" id="CP042261">
    <property type="protein sequence ID" value="QDY69211.1"/>
    <property type="molecule type" value="Genomic_DNA"/>
</dbReference>
<reference evidence="5 6" key="1">
    <citation type="submission" date="2019-07" db="EMBL/GenBank/DDBJ databases">
        <title>Litoreibacter alkalisoli sp. nov., isolated from saline-alkaline soil.</title>
        <authorList>
            <person name="Wang S."/>
            <person name="Xu L."/>
            <person name="Xing Y.-T."/>
            <person name="Sun J.-Q."/>
        </authorList>
    </citation>
    <scope>NUCLEOTIDE SEQUENCE [LARGE SCALE GENOMIC DNA]</scope>
    <source>
        <strain evidence="5 6">LN3S51</strain>
    </source>
</reference>
<dbReference type="Gene3D" id="1.10.260.40">
    <property type="entry name" value="lambda repressor-like DNA-binding domains"/>
    <property type="match status" value="1"/>
</dbReference>
<dbReference type="Pfam" id="PF13377">
    <property type="entry name" value="Peripla_BP_3"/>
    <property type="match status" value="1"/>
</dbReference>
<dbReference type="InterPro" id="IPR010982">
    <property type="entry name" value="Lambda_DNA-bd_dom_sf"/>
</dbReference>
<dbReference type="KEGG" id="lit:FPZ52_05900"/>
<proteinExistence type="predicted"/>
<dbReference type="GO" id="GO:0003700">
    <property type="term" value="F:DNA-binding transcription factor activity"/>
    <property type="evidence" value="ECO:0007669"/>
    <property type="project" value="TreeGrafter"/>
</dbReference>
<evidence type="ECO:0000313" key="5">
    <source>
        <dbReference type="EMBL" id="QDY69211.1"/>
    </source>
</evidence>
<dbReference type="SUPFAM" id="SSF47413">
    <property type="entry name" value="lambda repressor-like DNA-binding domains"/>
    <property type="match status" value="1"/>
</dbReference>
<dbReference type="InterPro" id="IPR000843">
    <property type="entry name" value="HTH_LacI"/>
</dbReference>
<keyword evidence="2" id="KW-0238">DNA-binding</keyword>
<evidence type="ECO:0000256" key="1">
    <source>
        <dbReference type="ARBA" id="ARBA00023015"/>
    </source>
</evidence>
<dbReference type="InterPro" id="IPR028082">
    <property type="entry name" value="Peripla_BP_I"/>
</dbReference>
<keyword evidence="3" id="KW-0804">Transcription</keyword>
<dbReference type="Pfam" id="PF00356">
    <property type="entry name" value="LacI"/>
    <property type="match status" value="1"/>
</dbReference>
<evidence type="ECO:0000256" key="2">
    <source>
        <dbReference type="ARBA" id="ARBA00023125"/>
    </source>
</evidence>
<protein>
    <submittedName>
        <fullName evidence="5">LacI family transcriptional regulator</fullName>
    </submittedName>
</protein>
<gene>
    <name evidence="5" type="ORF">FPZ52_05900</name>
</gene>
<dbReference type="PROSITE" id="PS50932">
    <property type="entry name" value="HTH_LACI_2"/>
    <property type="match status" value="1"/>
</dbReference>
<sequence length="343" mass="37469">MQRTRKKTRPGQTDIANALGVSVSTVSRALADSPAINDDIKRQVYEVALKIGYPVKAHTVVERLDQIVVLTSVAGFNDTRSSIYYGLLEGIKTAATRSGTVVSTSITQSRTPLPADLRNKLGPKTGCVFLGITPSPDVAQYLHDQRIPALVCNGVDEELLIDSISPANYSGGRLMARYLMDKGHRKFLYFGGVHRTTLRRRASGFRQYVEKESGMDGAEIVATYEQRGPLSDDLLTDFTDWLERNRGDATALFCYNDGAAAWAIEAAKILGISVPDDLSIAGFDDMPIADLTTPGLTTYRIDWQQIGLQCVALLTARMENPESPTQYLQVGGTFVERASVITA</sequence>
<evidence type="ECO:0000259" key="4">
    <source>
        <dbReference type="PROSITE" id="PS50932"/>
    </source>
</evidence>
<dbReference type="Proteomes" id="UP000318483">
    <property type="component" value="Chromosome"/>
</dbReference>
<feature type="domain" description="HTH lacI-type" evidence="4">
    <location>
        <begin position="10"/>
        <end position="53"/>
    </location>
</feature>
<dbReference type="GO" id="GO:0000976">
    <property type="term" value="F:transcription cis-regulatory region binding"/>
    <property type="evidence" value="ECO:0007669"/>
    <property type="project" value="TreeGrafter"/>
</dbReference>